<evidence type="ECO:0000256" key="10">
    <source>
        <dbReference type="SAM" id="Phobius"/>
    </source>
</evidence>
<evidence type="ECO:0000256" key="2">
    <source>
        <dbReference type="ARBA" id="ARBA00022527"/>
    </source>
</evidence>
<organism evidence="12 15">
    <name type="scientific">Blautia wexlerae</name>
    <dbReference type="NCBI Taxonomy" id="418240"/>
    <lineage>
        <taxon>Bacteria</taxon>
        <taxon>Bacillati</taxon>
        <taxon>Bacillota</taxon>
        <taxon>Clostridia</taxon>
        <taxon>Lachnospirales</taxon>
        <taxon>Lachnospiraceae</taxon>
        <taxon>Blautia</taxon>
    </lineage>
</organism>
<dbReference type="SUPFAM" id="SSF56112">
    <property type="entry name" value="Protein kinase-like (PK-like)"/>
    <property type="match status" value="1"/>
</dbReference>
<protein>
    <recommendedName>
        <fullName evidence="1">non-specific serine/threonine protein kinase</fullName>
        <ecNumber evidence="1">2.7.11.1</ecNumber>
    </recommendedName>
</protein>
<evidence type="ECO:0000256" key="6">
    <source>
        <dbReference type="ARBA" id="ARBA00022840"/>
    </source>
</evidence>
<evidence type="ECO:0000256" key="9">
    <source>
        <dbReference type="PROSITE-ProRule" id="PRU10141"/>
    </source>
</evidence>
<dbReference type="PANTHER" id="PTHR24363">
    <property type="entry name" value="SERINE/THREONINE PROTEIN KINASE"/>
    <property type="match status" value="1"/>
</dbReference>
<dbReference type="GO" id="GO:0004674">
    <property type="term" value="F:protein serine/threonine kinase activity"/>
    <property type="evidence" value="ECO:0007669"/>
    <property type="project" value="UniProtKB-KW"/>
</dbReference>
<dbReference type="GO" id="GO:0005524">
    <property type="term" value="F:ATP binding"/>
    <property type="evidence" value="ECO:0007669"/>
    <property type="project" value="UniProtKB-UniRule"/>
</dbReference>
<evidence type="ECO:0000256" key="1">
    <source>
        <dbReference type="ARBA" id="ARBA00012513"/>
    </source>
</evidence>
<keyword evidence="4 9" id="KW-0547">Nucleotide-binding</keyword>
<dbReference type="CDD" id="cd14014">
    <property type="entry name" value="STKc_PknB_like"/>
    <property type="match status" value="1"/>
</dbReference>
<dbReference type="Proteomes" id="UP000477285">
    <property type="component" value="Unassembled WGS sequence"/>
</dbReference>
<comment type="catalytic activity">
    <reaction evidence="8">
        <text>L-seryl-[protein] + ATP = O-phospho-L-seryl-[protein] + ADP + H(+)</text>
        <dbReference type="Rhea" id="RHEA:17989"/>
        <dbReference type="Rhea" id="RHEA-COMP:9863"/>
        <dbReference type="Rhea" id="RHEA-COMP:11604"/>
        <dbReference type="ChEBI" id="CHEBI:15378"/>
        <dbReference type="ChEBI" id="CHEBI:29999"/>
        <dbReference type="ChEBI" id="CHEBI:30616"/>
        <dbReference type="ChEBI" id="CHEBI:83421"/>
        <dbReference type="ChEBI" id="CHEBI:456216"/>
        <dbReference type="EC" id="2.7.11.1"/>
    </reaction>
</comment>
<dbReference type="PROSITE" id="PS00107">
    <property type="entry name" value="PROTEIN_KINASE_ATP"/>
    <property type="match status" value="1"/>
</dbReference>
<dbReference type="EMBL" id="WWVF01000003">
    <property type="protein sequence ID" value="MZS87961.1"/>
    <property type="molecule type" value="Genomic_DNA"/>
</dbReference>
<dbReference type="Pfam" id="PF00069">
    <property type="entry name" value="Pkinase"/>
    <property type="match status" value="1"/>
</dbReference>
<evidence type="ECO:0000313" key="13">
    <source>
        <dbReference type="EMBL" id="MZL34141.1"/>
    </source>
</evidence>
<dbReference type="Gene3D" id="1.10.510.10">
    <property type="entry name" value="Transferase(Phosphotransferase) domain 1"/>
    <property type="match status" value="1"/>
</dbReference>
<feature type="binding site" evidence="9">
    <location>
        <position position="41"/>
    </location>
    <ligand>
        <name>ATP</name>
        <dbReference type="ChEBI" id="CHEBI:30616"/>
    </ligand>
</feature>
<evidence type="ECO:0000256" key="8">
    <source>
        <dbReference type="ARBA" id="ARBA00048679"/>
    </source>
</evidence>
<dbReference type="PANTHER" id="PTHR24363:SF0">
    <property type="entry name" value="SERINE_THREONINE KINASE LIKE DOMAIN CONTAINING 1"/>
    <property type="match status" value="1"/>
</dbReference>
<evidence type="ECO:0000313" key="14">
    <source>
        <dbReference type="EMBL" id="MZS87961.1"/>
    </source>
</evidence>
<dbReference type="SMART" id="SM00220">
    <property type="entry name" value="S_TKc"/>
    <property type="match status" value="1"/>
</dbReference>
<evidence type="ECO:0000313" key="12">
    <source>
        <dbReference type="EMBL" id="CUO33346.1"/>
    </source>
</evidence>
<evidence type="ECO:0000256" key="5">
    <source>
        <dbReference type="ARBA" id="ARBA00022777"/>
    </source>
</evidence>
<feature type="domain" description="Protein kinase" evidence="11">
    <location>
        <begin position="12"/>
        <end position="342"/>
    </location>
</feature>
<proteinExistence type="predicted"/>
<gene>
    <name evidence="12" type="primary">prkC_2</name>
    <name evidence="12" type="ORF">ERS852478_02503</name>
    <name evidence="14" type="ORF">GT712_02340</name>
    <name evidence="13" type="ORF">GT728_13245</name>
</gene>
<evidence type="ECO:0000256" key="4">
    <source>
        <dbReference type="ARBA" id="ARBA00022741"/>
    </source>
</evidence>
<evidence type="ECO:0000313" key="16">
    <source>
        <dbReference type="Proteomes" id="UP000477156"/>
    </source>
</evidence>
<reference evidence="12 15" key="1">
    <citation type="submission" date="2015-09" db="EMBL/GenBank/DDBJ databases">
        <authorList>
            <consortium name="Pathogen Informatics"/>
        </authorList>
    </citation>
    <scope>NUCLEOTIDE SEQUENCE [LARGE SCALE GENOMIC DNA]</scope>
    <source>
        <strain evidence="12 15">2789STDY5834863</strain>
    </source>
</reference>
<dbReference type="InterPro" id="IPR017441">
    <property type="entry name" value="Protein_kinase_ATP_BS"/>
</dbReference>
<name>A0A174E9R8_9FIRM</name>
<evidence type="ECO:0000256" key="7">
    <source>
        <dbReference type="ARBA" id="ARBA00047899"/>
    </source>
</evidence>
<keyword evidence="6 9" id="KW-0067">ATP-binding</keyword>
<dbReference type="Proteomes" id="UP000095431">
    <property type="component" value="Unassembled WGS sequence"/>
</dbReference>
<sequence>MNLSGTVLKGRYCILEPVGKGGGGKVYLARDLELGVLWAVKEIPVSGKSEARMLLKLSHPSLPKMIDYIEDNRKCYLVMEYVRGKSLGEYLRGGKHFSINEIVKYGMEISDVFSYFHGRKPPVYYGDLKPDNLMLGENGRLYLIDLGGAVNGYKYHHKVCTGTAGFAAPEQYEGKINAATDIYTFGKTLSALCGKTDCLLFIRNMSLFWLIFRCCMKKPEMRYQNMKTVQKKLSRIQKRQNQSKIKNMLVLAGSSIAFAVITVFLLFSSNLVSGSKTFDFYEELTDITDLYYQEEFQNGSKADREKICEQADTGLRKLQKQCTEKEESRKILQILAVNSEYQENYENAGFYYEQMLLYDETYRAGYGEYGMFLFRTGQKEAGQALWTEYKSKETMLDDTVSRNLRLWEKEMTKSEEKS</sequence>
<dbReference type="eggNOG" id="COG0515">
    <property type="taxonomic scope" value="Bacteria"/>
</dbReference>
<keyword evidence="10" id="KW-1133">Transmembrane helix</keyword>
<dbReference type="InterPro" id="IPR008271">
    <property type="entry name" value="Ser/Thr_kinase_AS"/>
</dbReference>
<dbReference type="Proteomes" id="UP000477156">
    <property type="component" value="Unassembled WGS sequence"/>
</dbReference>
<evidence type="ECO:0000256" key="3">
    <source>
        <dbReference type="ARBA" id="ARBA00022679"/>
    </source>
</evidence>
<dbReference type="PROSITE" id="PS50011">
    <property type="entry name" value="PROTEIN_KINASE_DOM"/>
    <property type="match status" value="1"/>
</dbReference>
<dbReference type="EMBL" id="WWVQ01000033">
    <property type="protein sequence ID" value="MZL34141.1"/>
    <property type="molecule type" value="Genomic_DNA"/>
</dbReference>
<reference evidence="16 17" key="2">
    <citation type="journal article" date="2019" name="Nat. Med.">
        <title>A library of human gut bacterial isolates paired with longitudinal multiomics data enables mechanistic microbiome research.</title>
        <authorList>
            <person name="Poyet M."/>
            <person name="Groussin M."/>
            <person name="Gibbons S.M."/>
            <person name="Avila-Pacheco J."/>
            <person name="Jiang X."/>
            <person name="Kearney S.M."/>
            <person name="Perrotta A.R."/>
            <person name="Berdy B."/>
            <person name="Zhao S."/>
            <person name="Lieberman T.D."/>
            <person name="Swanson P.K."/>
            <person name="Smith M."/>
            <person name="Roesemann S."/>
            <person name="Alexander J.E."/>
            <person name="Rich S.A."/>
            <person name="Livny J."/>
            <person name="Vlamakis H."/>
            <person name="Clish C."/>
            <person name="Bullock K."/>
            <person name="Deik A."/>
            <person name="Scott J."/>
            <person name="Pierce K.A."/>
            <person name="Xavier R.J."/>
            <person name="Alm E.J."/>
        </authorList>
    </citation>
    <scope>NUCLEOTIDE SEQUENCE [LARGE SCALE GENOMIC DNA]</scope>
    <source>
        <strain evidence="13 17">BIOML-A1</strain>
        <strain evidence="14 16">BIOML-A12</strain>
    </source>
</reference>
<dbReference type="EMBL" id="CYZN01000016">
    <property type="protein sequence ID" value="CUO33346.1"/>
    <property type="molecule type" value="Genomic_DNA"/>
</dbReference>
<keyword evidence="10" id="KW-0812">Transmembrane</keyword>
<comment type="catalytic activity">
    <reaction evidence="7">
        <text>L-threonyl-[protein] + ATP = O-phospho-L-threonyl-[protein] + ADP + H(+)</text>
        <dbReference type="Rhea" id="RHEA:46608"/>
        <dbReference type="Rhea" id="RHEA-COMP:11060"/>
        <dbReference type="Rhea" id="RHEA-COMP:11605"/>
        <dbReference type="ChEBI" id="CHEBI:15378"/>
        <dbReference type="ChEBI" id="CHEBI:30013"/>
        <dbReference type="ChEBI" id="CHEBI:30616"/>
        <dbReference type="ChEBI" id="CHEBI:61977"/>
        <dbReference type="ChEBI" id="CHEBI:456216"/>
        <dbReference type="EC" id="2.7.11.1"/>
    </reaction>
</comment>
<dbReference type="InterPro" id="IPR000719">
    <property type="entry name" value="Prot_kinase_dom"/>
</dbReference>
<keyword evidence="10" id="KW-0472">Membrane</keyword>
<evidence type="ECO:0000313" key="17">
    <source>
        <dbReference type="Proteomes" id="UP000477285"/>
    </source>
</evidence>
<dbReference type="PROSITE" id="PS00108">
    <property type="entry name" value="PROTEIN_KINASE_ST"/>
    <property type="match status" value="1"/>
</dbReference>
<feature type="transmembrane region" description="Helical" evidence="10">
    <location>
        <begin position="248"/>
        <end position="267"/>
    </location>
</feature>
<accession>A0A174E9R8</accession>
<evidence type="ECO:0000313" key="15">
    <source>
        <dbReference type="Proteomes" id="UP000095431"/>
    </source>
</evidence>
<dbReference type="AlphaFoldDB" id="A0A174E9R8"/>
<dbReference type="EC" id="2.7.11.1" evidence="1"/>
<keyword evidence="5 12" id="KW-0418">Kinase</keyword>
<keyword evidence="3 12" id="KW-0808">Transferase</keyword>
<evidence type="ECO:0000259" key="11">
    <source>
        <dbReference type="PROSITE" id="PS50011"/>
    </source>
</evidence>
<dbReference type="RefSeq" id="WP_055058421.1">
    <property type="nucleotide sequence ID" value="NZ_AP031426.1"/>
</dbReference>
<keyword evidence="2" id="KW-0723">Serine/threonine-protein kinase</keyword>
<dbReference type="InterPro" id="IPR011009">
    <property type="entry name" value="Kinase-like_dom_sf"/>
</dbReference>